<reference evidence="2" key="2">
    <citation type="submission" date="2023-07" db="EMBL/GenBank/DDBJ databases">
        <authorList>
            <person name="Shen H."/>
        </authorList>
    </citation>
    <scope>NUCLEOTIDE SEQUENCE</scope>
    <source>
        <strain evidence="2">TNR-22</strain>
    </source>
</reference>
<reference evidence="2" key="1">
    <citation type="journal article" date="2015" name="Int. J. Syst. Evol. Microbiol.">
        <title>Rhizobium alvei sp. nov., isolated from a freshwater river.</title>
        <authorList>
            <person name="Sheu S.Y."/>
            <person name="Huang H.W."/>
            <person name="Young C.C."/>
            <person name="Chen W.M."/>
        </authorList>
    </citation>
    <scope>NUCLEOTIDE SEQUENCE</scope>
    <source>
        <strain evidence="2">TNR-22</strain>
    </source>
</reference>
<keyword evidence="1" id="KW-0472">Membrane</keyword>
<dbReference type="RefSeq" id="WP_304378970.1">
    <property type="nucleotide sequence ID" value="NZ_JAUOZU010000025.1"/>
</dbReference>
<name>A0ABT8YUV8_9HYPH</name>
<proteinExistence type="predicted"/>
<keyword evidence="1" id="KW-1133">Transmembrane helix</keyword>
<keyword evidence="1" id="KW-0812">Transmembrane</keyword>
<dbReference type="EMBL" id="JAUOZU010000025">
    <property type="protein sequence ID" value="MDO6967042.1"/>
    <property type="molecule type" value="Genomic_DNA"/>
</dbReference>
<evidence type="ECO:0000313" key="2">
    <source>
        <dbReference type="EMBL" id="MDO6967042.1"/>
    </source>
</evidence>
<organism evidence="2 3">
    <name type="scientific">Rhizobium alvei</name>
    <dbReference type="NCBI Taxonomy" id="1132659"/>
    <lineage>
        <taxon>Bacteria</taxon>
        <taxon>Pseudomonadati</taxon>
        <taxon>Pseudomonadota</taxon>
        <taxon>Alphaproteobacteria</taxon>
        <taxon>Hyphomicrobiales</taxon>
        <taxon>Rhizobiaceae</taxon>
        <taxon>Rhizobium/Agrobacterium group</taxon>
        <taxon>Rhizobium</taxon>
    </lineage>
</organism>
<gene>
    <name evidence="2" type="ORF">Q4481_24060</name>
</gene>
<sequence length="224" mass="25663">MEVIQNRLVLVLSIIALMVGGLWFISAPSLETASVFIPGLIGVAANLRLMMSFGKPPRHASNADLHRYRQGLRKQFSEYINTAAAHDLREDCIVHDIERLDQYPNIDERDGGVSPWFRVGLMGATDEGVLIGYHWTYATQVNGEWYEDHSEDLDRVKVMLIGVIPYEQIEDVNFEGDDFYNKPHIYCHFAYNGEPSKRMFFGVEHKDPHSNHRHYSDLGPFKLP</sequence>
<comment type="caution">
    <text evidence="2">The sequence shown here is derived from an EMBL/GenBank/DDBJ whole genome shotgun (WGS) entry which is preliminary data.</text>
</comment>
<accession>A0ABT8YUV8</accession>
<dbReference type="Proteomes" id="UP001174932">
    <property type="component" value="Unassembled WGS sequence"/>
</dbReference>
<evidence type="ECO:0008006" key="4">
    <source>
        <dbReference type="Google" id="ProtNLM"/>
    </source>
</evidence>
<keyword evidence="3" id="KW-1185">Reference proteome</keyword>
<protein>
    <recommendedName>
        <fullName evidence="4">Transmembrane protein</fullName>
    </recommendedName>
</protein>
<evidence type="ECO:0000313" key="3">
    <source>
        <dbReference type="Proteomes" id="UP001174932"/>
    </source>
</evidence>
<evidence type="ECO:0000256" key="1">
    <source>
        <dbReference type="SAM" id="Phobius"/>
    </source>
</evidence>
<feature type="transmembrane region" description="Helical" evidence="1">
    <location>
        <begin position="7"/>
        <end position="26"/>
    </location>
</feature>